<evidence type="ECO:0000313" key="1">
    <source>
        <dbReference type="EMBL" id="KAG6680611.1"/>
    </source>
</evidence>
<dbReference type="AlphaFoldDB" id="A0A922AKC4"/>
<proteinExistence type="predicted"/>
<organism evidence="1 2">
    <name type="scientific">Carya illinoinensis</name>
    <name type="common">Pecan</name>
    <dbReference type="NCBI Taxonomy" id="32201"/>
    <lineage>
        <taxon>Eukaryota</taxon>
        <taxon>Viridiplantae</taxon>
        <taxon>Streptophyta</taxon>
        <taxon>Embryophyta</taxon>
        <taxon>Tracheophyta</taxon>
        <taxon>Spermatophyta</taxon>
        <taxon>Magnoliopsida</taxon>
        <taxon>eudicotyledons</taxon>
        <taxon>Gunneridae</taxon>
        <taxon>Pentapetalae</taxon>
        <taxon>rosids</taxon>
        <taxon>fabids</taxon>
        <taxon>Fagales</taxon>
        <taxon>Juglandaceae</taxon>
        <taxon>Carya</taxon>
    </lineage>
</organism>
<dbReference type="EMBL" id="CM031837">
    <property type="protein sequence ID" value="KAG6680611.1"/>
    <property type="molecule type" value="Genomic_DNA"/>
</dbReference>
<reference evidence="1" key="1">
    <citation type="submission" date="2021-01" db="EMBL/GenBank/DDBJ databases">
        <authorList>
            <person name="Lovell J.T."/>
            <person name="Bentley N."/>
            <person name="Bhattarai G."/>
            <person name="Jenkins J.W."/>
            <person name="Sreedasyam A."/>
            <person name="Alarcon Y."/>
            <person name="Bock C."/>
            <person name="Boston L."/>
            <person name="Carlson J."/>
            <person name="Cervantes K."/>
            <person name="Clermont K."/>
            <person name="Krom N."/>
            <person name="Kubenka K."/>
            <person name="Mamidi S."/>
            <person name="Mattison C."/>
            <person name="Monteros M."/>
            <person name="Pisani C."/>
            <person name="Plott C."/>
            <person name="Rajasekar S."/>
            <person name="Rhein H.S."/>
            <person name="Rohla C."/>
            <person name="Song M."/>
            <person name="Hilaire R.S."/>
            <person name="Shu S."/>
            <person name="Wells L."/>
            <person name="Wang X."/>
            <person name="Webber J."/>
            <person name="Heerema R.J."/>
            <person name="Klein P."/>
            <person name="Conner P."/>
            <person name="Grauke L."/>
            <person name="Grimwood J."/>
            <person name="Schmutz J."/>
            <person name="Randall J.J."/>
        </authorList>
    </citation>
    <scope>NUCLEOTIDE SEQUENCE</scope>
    <source>
        <tissue evidence="1">Leaf</tissue>
    </source>
</reference>
<sequence length="104" mass="11769">MDISWQATVHRPNLYFIISSNSHTRASFVFPLHSSRNHPISFLFSFFSRKHFFSSSTQAIPILSIVRFSSSTCKPPSIHHPYSCRLLAVNHHPEGCAISSTNLP</sequence>
<accession>A0A922AKC4</accession>
<gene>
    <name evidence="1" type="ORF">I3842_13G050900</name>
</gene>
<protein>
    <submittedName>
        <fullName evidence="1">Uncharacterized protein</fullName>
    </submittedName>
</protein>
<dbReference type="Proteomes" id="UP000811246">
    <property type="component" value="Chromosome 13"/>
</dbReference>
<evidence type="ECO:0000313" key="2">
    <source>
        <dbReference type="Proteomes" id="UP000811246"/>
    </source>
</evidence>
<comment type="caution">
    <text evidence="1">The sequence shown here is derived from an EMBL/GenBank/DDBJ whole genome shotgun (WGS) entry which is preliminary data.</text>
</comment>
<name>A0A922AKC4_CARIL</name>